<organism evidence="12 13">
    <name type="scientific">Fraxinus pennsylvanica</name>
    <dbReference type="NCBI Taxonomy" id="56036"/>
    <lineage>
        <taxon>Eukaryota</taxon>
        <taxon>Viridiplantae</taxon>
        <taxon>Streptophyta</taxon>
        <taxon>Embryophyta</taxon>
        <taxon>Tracheophyta</taxon>
        <taxon>Spermatophyta</taxon>
        <taxon>Magnoliopsida</taxon>
        <taxon>eudicotyledons</taxon>
        <taxon>Gunneridae</taxon>
        <taxon>Pentapetalae</taxon>
        <taxon>asterids</taxon>
        <taxon>lamiids</taxon>
        <taxon>Lamiales</taxon>
        <taxon>Oleaceae</taxon>
        <taxon>Oleeae</taxon>
        <taxon>Fraxinus</taxon>
    </lineage>
</organism>
<keyword evidence="5" id="KW-0067">ATP-binding</keyword>
<dbReference type="GO" id="GO:0012505">
    <property type="term" value="C:endomembrane system"/>
    <property type="evidence" value="ECO:0007669"/>
    <property type="project" value="UniProtKB-SubCell"/>
</dbReference>
<dbReference type="Gene3D" id="1.20.1110.10">
    <property type="entry name" value="Calcium-transporting ATPase, transmembrane domain"/>
    <property type="match status" value="1"/>
</dbReference>
<comment type="subcellular location">
    <subcellularLocation>
        <location evidence="1">Endomembrane system</location>
        <topology evidence="1">Multi-pass membrane protein</topology>
    </subcellularLocation>
</comment>
<keyword evidence="9 10" id="KW-0472">Membrane</keyword>
<evidence type="ECO:0000313" key="13">
    <source>
        <dbReference type="Proteomes" id="UP000834106"/>
    </source>
</evidence>
<sequence>MQCDSGKVLRDGYLVPDLPVGELVPGDIVELCIGDKVPMDMRVTILKASTLRVEQSSLTRETMHVMNGTNVIFMDYCELQAKENMVFAGTTVVNYSCVCIVVKIGICTKIGKIQTQIHEASLQESDTPLKKKLDDFSNKLTTAIGLVCLTIWIINYKYFLTWELVNRWPTNFQFSFERCTYYFKIAVAIAIPEGLLTVIRT</sequence>
<evidence type="ECO:0000256" key="10">
    <source>
        <dbReference type="SAM" id="Phobius"/>
    </source>
</evidence>
<reference evidence="12" key="1">
    <citation type="submission" date="2023-05" db="EMBL/GenBank/DDBJ databases">
        <authorList>
            <person name="Huff M."/>
        </authorList>
    </citation>
    <scope>NUCLEOTIDE SEQUENCE</scope>
</reference>
<evidence type="ECO:0000259" key="11">
    <source>
        <dbReference type="Pfam" id="PF00122"/>
    </source>
</evidence>
<accession>A0AAD1ZBK7</accession>
<keyword evidence="13" id="KW-1185">Reference proteome</keyword>
<protein>
    <recommendedName>
        <fullName evidence="11">P-type ATPase A domain-containing protein</fullName>
    </recommendedName>
</protein>
<feature type="transmembrane region" description="Helical" evidence="10">
    <location>
        <begin position="140"/>
        <end position="160"/>
    </location>
</feature>
<evidence type="ECO:0000256" key="1">
    <source>
        <dbReference type="ARBA" id="ARBA00004127"/>
    </source>
</evidence>
<dbReference type="SUPFAM" id="SSF81653">
    <property type="entry name" value="Calcium ATPase, transduction domain A"/>
    <property type="match status" value="1"/>
</dbReference>
<evidence type="ECO:0000256" key="9">
    <source>
        <dbReference type="ARBA" id="ARBA00023136"/>
    </source>
</evidence>
<dbReference type="Proteomes" id="UP000834106">
    <property type="component" value="Chromosome 8"/>
</dbReference>
<keyword evidence="8 10" id="KW-1133">Transmembrane helix</keyword>
<dbReference type="InterPro" id="IPR008250">
    <property type="entry name" value="ATPase_P-typ_transduc_dom_A_sf"/>
</dbReference>
<proteinExistence type="predicted"/>
<evidence type="ECO:0000256" key="6">
    <source>
        <dbReference type="ARBA" id="ARBA00022842"/>
    </source>
</evidence>
<keyword evidence="3 10" id="KW-0812">Transmembrane</keyword>
<dbReference type="GO" id="GO:0005524">
    <property type="term" value="F:ATP binding"/>
    <property type="evidence" value="ECO:0007669"/>
    <property type="project" value="UniProtKB-KW"/>
</dbReference>
<keyword evidence="6" id="KW-0460">Magnesium</keyword>
<dbReference type="FunFam" id="2.70.150.10:FF:000160">
    <property type="entry name" value="Sarcoplasmic/endoplasmic reticulum calcium ATPase 1"/>
    <property type="match status" value="1"/>
</dbReference>
<keyword evidence="7" id="KW-1278">Translocase</keyword>
<gene>
    <name evidence="12" type="ORF">FPE_LOCUS13884</name>
</gene>
<evidence type="ECO:0000256" key="2">
    <source>
        <dbReference type="ARBA" id="ARBA00022553"/>
    </source>
</evidence>
<dbReference type="PANTHER" id="PTHR42861">
    <property type="entry name" value="CALCIUM-TRANSPORTING ATPASE"/>
    <property type="match status" value="1"/>
</dbReference>
<dbReference type="Pfam" id="PF00122">
    <property type="entry name" value="E1-E2_ATPase"/>
    <property type="match status" value="1"/>
</dbReference>
<dbReference type="Gene3D" id="2.70.150.10">
    <property type="entry name" value="Calcium-transporting ATPase, cytoplasmic transduction domain A"/>
    <property type="match status" value="1"/>
</dbReference>
<evidence type="ECO:0000256" key="3">
    <source>
        <dbReference type="ARBA" id="ARBA00022692"/>
    </source>
</evidence>
<dbReference type="InterPro" id="IPR023298">
    <property type="entry name" value="ATPase_P-typ_TM_dom_sf"/>
</dbReference>
<dbReference type="AlphaFoldDB" id="A0AAD1ZBK7"/>
<dbReference type="SUPFAM" id="SSF81665">
    <property type="entry name" value="Calcium ATPase, transmembrane domain M"/>
    <property type="match status" value="1"/>
</dbReference>
<evidence type="ECO:0000256" key="7">
    <source>
        <dbReference type="ARBA" id="ARBA00022967"/>
    </source>
</evidence>
<dbReference type="EMBL" id="OU503043">
    <property type="protein sequence ID" value="CAI9766454.1"/>
    <property type="molecule type" value="Genomic_DNA"/>
</dbReference>
<evidence type="ECO:0000256" key="8">
    <source>
        <dbReference type="ARBA" id="ARBA00022989"/>
    </source>
</evidence>
<evidence type="ECO:0000256" key="5">
    <source>
        <dbReference type="ARBA" id="ARBA00022840"/>
    </source>
</evidence>
<feature type="domain" description="P-type ATPase A" evidence="11">
    <location>
        <begin position="4"/>
        <end position="116"/>
    </location>
</feature>
<keyword evidence="2" id="KW-0597">Phosphoprotein</keyword>
<evidence type="ECO:0000313" key="12">
    <source>
        <dbReference type="EMBL" id="CAI9766454.1"/>
    </source>
</evidence>
<name>A0AAD1ZBK7_9LAMI</name>
<evidence type="ECO:0000256" key="4">
    <source>
        <dbReference type="ARBA" id="ARBA00022741"/>
    </source>
</evidence>
<keyword evidence="4" id="KW-0547">Nucleotide-binding</keyword>
<dbReference type="InterPro" id="IPR059000">
    <property type="entry name" value="ATPase_P-type_domA"/>
</dbReference>
<feature type="transmembrane region" description="Helical" evidence="10">
    <location>
        <begin position="180"/>
        <end position="199"/>
    </location>
</feature>